<feature type="signal peptide" evidence="6">
    <location>
        <begin position="1"/>
        <end position="19"/>
    </location>
</feature>
<evidence type="ECO:0000256" key="2">
    <source>
        <dbReference type="ARBA" id="ARBA00022801"/>
    </source>
</evidence>
<feature type="chain" id="PRO_5038441266" description="Polygalacturonase" evidence="6">
    <location>
        <begin position="20"/>
        <end position="647"/>
    </location>
</feature>
<gene>
    <name evidence="7" type="ORF">O159_04410</name>
</gene>
<dbReference type="KEGG" id="lxy:O159_04410"/>
<dbReference type="PATRIC" id="fig|1389489.3.peg.421"/>
<keyword evidence="2 4" id="KW-0378">Hydrolase</keyword>
<evidence type="ECO:0008006" key="9">
    <source>
        <dbReference type="Google" id="ProtNLM"/>
    </source>
</evidence>
<organism evidence="7 8">
    <name type="scientific">Leifsonia xyli subsp. cynodontis DSM 46306</name>
    <dbReference type="NCBI Taxonomy" id="1389489"/>
    <lineage>
        <taxon>Bacteria</taxon>
        <taxon>Bacillati</taxon>
        <taxon>Actinomycetota</taxon>
        <taxon>Actinomycetes</taxon>
        <taxon>Micrococcales</taxon>
        <taxon>Microbacteriaceae</taxon>
        <taxon>Leifsonia</taxon>
    </lineage>
</organism>
<protein>
    <recommendedName>
        <fullName evidence="9">Polygalacturonase</fullName>
    </recommendedName>
</protein>
<evidence type="ECO:0000256" key="1">
    <source>
        <dbReference type="ARBA" id="ARBA00008834"/>
    </source>
</evidence>
<evidence type="ECO:0000256" key="6">
    <source>
        <dbReference type="SAM" id="SignalP"/>
    </source>
</evidence>
<dbReference type="SUPFAM" id="SSF51126">
    <property type="entry name" value="Pectin lyase-like"/>
    <property type="match status" value="1"/>
</dbReference>
<feature type="compositionally biased region" description="Basic and acidic residues" evidence="5">
    <location>
        <begin position="618"/>
        <end position="637"/>
    </location>
</feature>
<dbReference type="Proteomes" id="UP000016743">
    <property type="component" value="Chromosome"/>
</dbReference>
<dbReference type="PANTHER" id="PTHR31339:SF9">
    <property type="entry name" value="PLASMIN AND FIBRONECTIN-BINDING PROTEIN A"/>
    <property type="match status" value="1"/>
</dbReference>
<proteinExistence type="inferred from homology"/>
<feature type="compositionally biased region" description="Low complexity" evidence="5">
    <location>
        <begin position="23"/>
        <end position="34"/>
    </location>
</feature>
<dbReference type="HOGENOM" id="CLU_016031_0_1_11"/>
<dbReference type="EMBL" id="CP006734">
    <property type="protein sequence ID" value="AGW40638.1"/>
    <property type="molecule type" value="Genomic_DNA"/>
</dbReference>
<feature type="compositionally biased region" description="Basic and acidic residues" evidence="5">
    <location>
        <begin position="483"/>
        <end position="506"/>
    </location>
</feature>
<dbReference type="AlphaFoldDB" id="U3PAV6"/>
<feature type="compositionally biased region" description="Basic and acidic residues" evidence="5">
    <location>
        <begin position="575"/>
        <end position="599"/>
    </location>
</feature>
<evidence type="ECO:0000313" key="8">
    <source>
        <dbReference type="Proteomes" id="UP000016743"/>
    </source>
</evidence>
<evidence type="ECO:0000256" key="3">
    <source>
        <dbReference type="ARBA" id="ARBA00023295"/>
    </source>
</evidence>
<dbReference type="STRING" id="1389489.O159_04410"/>
<dbReference type="PANTHER" id="PTHR31339">
    <property type="entry name" value="PECTIN LYASE-RELATED"/>
    <property type="match status" value="1"/>
</dbReference>
<comment type="similarity">
    <text evidence="1 4">Belongs to the glycosyl hydrolase 28 family.</text>
</comment>
<dbReference type="InterPro" id="IPR012334">
    <property type="entry name" value="Pectin_lyas_fold"/>
</dbReference>
<feature type="region of interest" description="Disordered" evidence="5">
    <location>
        <begin position="23"/>
        <end position="49"/>
    </location>
</feature>
<dbReference type="InterPro" id="IPR011050">
    <property type="entry name" value="Pectin_lyase_fold/virulence"/>
</dbReference>
<dbReference type="InterPro" id="IPR006626">
    <property type="entry name" value="PbH1"/>
</dbReference>
<dbReference type="eggNOG" id="COG5434">
    <property type="taxonomic scope" value="Bacteria"/>
</dbReference>
<evidence type="ECO:0000256" key="4">
    <source>
        <dbReference type="RuleBase" id="RU361169"/>
    </source>
</evidence>
<keyword evidence="3 4" id="KW-0326">Glycosidase</keyword>
<keyword evidence="6" id="KW-0732">Signal</keyword>
<reference evidence="7 8" key="1">
    <citation type="journal article" date="2013" name="Genome Announc.">
        <title>Complete Genome Sequence of Leifsonia xyli subsp. cynodontis Strain DSM46306, a Gram-Positive Bacterial Pathogen of Grasses.</title>
        <authorList>
            <person name="Monteiro-Vitorello C.B."/>
            <person name="Zerillo M.M."/>
            <person name="Van Sluys M.A."/>
            <person name="Camargo L.E."/>
            <person name="Kitajima J.P."/>
        </authorList>
    </citation>
    <scope>NUCLEOTIDE SEQUENCE [LARGE SCALE GENOMIC DNA]</scope>
    <source>
        <strain evidence="7 8">DSM 46306</strain>
    </source>
</reference>
<dbReference type="InterPro" id="IPR000743">
    <property type="entry name" value="Glyco_hydro_28"/>
</dbReference>
<dbReference type="Pfam" id="PF00295">
    <property type="entry name" value="Glyco_hydro_28"/>
    <property type="match status" value="1"/>
</dbReference>
<dbReference type="Gene3D" id="2.160.20.10">
    <property type="entry name" value="Single-stranded right-handed beta-helix, Pectin lyase-like"/>
    <property type="match status" value="1"/>
</dbReference>
<keyword evidence="8" id="KW-1185">Reference proteome</keyword>
<dbReference type="InterPro" id="IPR051801">
    <property type="entry name" value="GH28_Enzymes"/>
</dbReference>
<feature type="compositionally biased region" description="Basic and acidic residues" evidence="5">
    <location>
        <begin position="543"/>
        <end position="560"/>
    </location>
</feature>
<dbReference type="SMART" id="SM00710">
    <property type="entry name" value="PbH1"/>
    <property type="match status" value="5"/>
</dbReference>
<sequence>MVLSGMFLSLALIGSVGVAGEGSSSASAASPSSSTVLGDRREVVEPTAPTTTCMSLTARLTMIDRLATASQETSPPDTARIQSALDDCAQNGTSVVAVRLTASDSGTSFLSGPLSLRRGEILLLDPAVTLYASRDPAAYQIAKHSTCGTIAGNGNGCKPFVSIAEPHAGIESAQTSSGAQGRIDGRGDLPMLGQSLSWWQLSKNAKTGGMQNVPRLIQAAHADDVTLHDVDLLDSPGFHVSYKDGDGLTVWGVRIQTPATARNTDGIDPAGATDVTIADSWIMDGDDGIAIKAGSGPSAHITITHDRFSGTHGISIGSETVSGVSDVLVADDTVSGADAFGNTSESAAGIRIKSSRKTGGTVHDIVYRDICVDHVKAPIVFDTHYGDRTGHATPWFTGIVVDGLRATNSSAKAVDTMEGIDSAHPLGLTLRRVDVDAPGLIMGFAEITTAGASFGGAPLTSTKPDVRVKTTPDADAPPSCALRDLESPPARDPRLWLPDHQHHDGHQQQAGDARAGRDRRVRRRLAAADRRGGPAHGGNDQEQGEHQRDGVQDDRPQNPRRRDAQLVLLVGEAHHAEPEEHDEQRQQRDQVRGLREHLDLPGVPRPDGAHGGHRKDRHRPDDEDGGHDMQHSEERFHATQPTERVSG</sequence>
<dbReference type="GO" id="GO:0005975">
    <property type="term" value="P:carbohydrate metabolic process"/>
    <property type="evidence" value="ECO:0007669"/>
    <property type="project" value="InterPro"/>
</dbReference>
<dbReference type="GO" id="GO:0004650">
    <property type="term" value="F:polygalacturonase activity"/>
    <property type="evidence" value="ECO:0007669"/>
    <property type="project" value="InterPro"/>
</dbReference>
<accession>U3PAV6</accession>
<evidence type="ECO:0000313" key="7">
    <source>
        <dbReference type="EMBL" id="AGW40638.1"/>
    </source>
</evidence>
<evidence type="ECO:0000256" key="5">
    <source>
        <dbReference type="SAM" id="MobiDB-lite"/>
    </source>
</evidence>
<name>U3PAV6_LEIXC</name>
<feature type="region of interest" description="Disordered" evidence="5">
    <location>
        <begin position="575"/>
        <end position="647"/>
    </location>
</feature>
<feature type="region of interest" description="Disordered" evidence="5">
    <location>
        <begin position="452"/>
        <end position="560"/>
    </location>
</feature>